<dbReference type="RefSeq" id="WP_267678468.1">
    <property type="nucleotide sequence ID" value="NZ_CP113088.1"/>
</dbReference>
<gene>
    <name evidence="2" type="ORF">N7U66_10680</name>
</gene>
<proteinExistence type="predicted"/>
<name>A0A9E8SIM9_9FLAO</name>
<evidence type="ECO:0000313" key="3">
    <source>
        <dbReference type="Proteomes" id="UP001164705"/>
    </source>
</evidence>
<keyword evidence="3" id="KW-1185">Reference proteome</keyword>
<evidence type="ECO:0000256" key="1">
    <source>
        <dbReference type="SAM" id="MobiDB-lite"/>
    </source>
</evidence>
<dbReference type="AlphaFoldDB" id="A0A9E8SIM9"/>
<dbReference type="EMBL" id="CP113088">
    <property type="protein sequence ID" value="WAC03830.1"/>
    <property type="molecule type" value="Genomic_DNA"/>
</dbReference>
<feature type="compositionally biased region" description="Basic and acidic residues" evidence="1">
    <location>
        <begin position="68"/>
        <end position="79"/>
    </location>
</feature>
<reference evidence="2" key="1">
    <citation type="submission" date="2022-11" db="EMBL/GenBank/DDBJ databases">
        <title>Lacinutrix neustonica HL-RS19T sp. nov., isolated from the surface microlayer sample of brackish Lake Shihwa.</title>
        <authorList>
            <person name="Choi J.Y."/>
            <person name="Hwang C.Y."/>
        </authorList>
    </citation>
    <scope>NUCLEOTIDE SEQUENCE</scope>
    <source>
        <strain evidence="2">HL-RS19</strain>
    </source>
</reference>
<dbReference type="KEGG" id="lnu:N7U66_10680"/>
<sequence>MWIFYPLGYHLRPGKIYRFRLAVGSPWHSVDIFFEVSCCKRRIIIHQEDQEVELELPVTNPITQEESTETKADRDSRLP</sequence>
<dbReference type="Proteomes" id="UP001164705">
    <property type="component" value="Chromosome"/>
</dbReference>
<organism evidence="2 3">
    <name type="scientific">Lacinutrix neustonica</name>
    <dbReference type="NCBI Taxonomy" id="2980107"/>
    <lineage>
        <taxon>Bacteria</taxon>
        <taxon>Pseudomonadati</taxon>
        <taxon>Bacteroidota</taxon>
        <taxon>Flavobacteriia</taxon>
        <taxon>Flavobacteriales</taxon>
        <taxon>Flavobacteriaceae</taxon>
        <taxon>Lacinutrix</taxon>
    </lineage>
</organism>
<accession>A0A9E8SIM9</accession>
<feature type="region of interest" description="Disordered" evidence="1">
    <location>
        <begin position="57"/>
        <end position="79"/>
    </location>
</feature>
<evidence type="ECO:0000313" key="2">
    <source>
        <dbReference type="EMBL" id="WAC03830.1"/>
    </source>
</evidence>
<protein>
    <submittedName>
        <fullName evidence="2">Uncharacterized protein</fullName>
    </submittedName>
</protein>